<dbReference type="Proteomes" id="UP000217895">
    <property type="component" value="Chromosome"/>
</dbReference>
<sequence>MSNFPDCRFQIGQRVRVSDQGEELSGEIKAILYAETVPSWSEGCAWSRPGFTYFVEFDRPRAIHDIAHESELNEVE</sequence>
<keyword evidence="2" id="KW-1185">Reference proteome</keyword>
<protein>
    <submittedName>
        <fullName evidence="1">Uncharacterized protein</fullName>
    </submittedName>
</protein>
<gene>
    <name evidence="1" type="ORF">NIES2135_53650</name>
</gene>
<evidence type="ECO:0000313" key="1">
    <source>
        <dbReference type="EMBL" id="BAY58492.1"/>
    </source>
</evidence>
<evidence type="ECO:0000313" key="2">
    <source>
        <dbReference type="Proteomes" id="UP000217895"/>
    </source>
</evidence>
<organism evidence="1 2">
    <name type="scientific">Leptolyngbya boryana NIES-2135</name>
    <dbReference type="NCBI Taxonomy" id="1973484"/>
    <lineage>
        <taxon>Bacteria</taxon>
        <taxon>Bacillati</taxon>
        <taxon>Cyanobacteriota</taxon>
        <taxon>Cyanophyceae</taxon>
        <taxon>Leptolyngbyales</taxon>
        <taxon>Leptolyngbyaceae</taxon>
        <taxon>Leptolyngbya group</taxon>
        <taxon>Leptolyngbya</taxon>
    </lineage>
</organism>
<name>A0A1Z4JP10_LEPBY</name>
<reference evidence="1 2" key="1">
    <citation type="submission" date="2017-06" db="EMBL/GenBank/DDBJ databases">
        <title>Genome sequencing of cyanobaciteial culture collection at National Institute for Environmental Studies (NIES).</title>
        <authorList>
            <person name="Hirose Y."/>
            <person name="Shimura Y."/>
            <person name="Fujisawa T."/>
            <person name="Nakamura Y."/>
            <person name="Kawachi M."/>
        </authorList>
    </citation>
    <scope>NUCLEOTIDE SEQUENCE [LARGE SCALE GENOMIC DNA]</scope>
    <source>
        <strain evidence="1 2">NIES-2135</strain>
    </source>
</reference>
<dbReference type="EMBL" id="AP018203">
    <property type="protein sequence ID" value="BAY58492.1"/>
    <property type="molecule type" value="Genomic_DNA"/>
</dbReference>
<dbReference type="AlphaFoldDB" id="A0A1Z4JP10"/>
<proteinExistence type="predicted"/>
<accession>A0A1Z4JP10</accession>